<evidence type="ECO:0000256" key="1">
    <source>
        <dbReference type="ARBA" id="ARBA00018672"/>
    </source>
</evidence>
<dbReference type="SUPFAM" id="SSF109604">
    <property type="entry name" value="HD-domain/PDEase-like"/>
    <property type="match status" value="1"/>
</dbReference>
<dbReference type="CDD" id="cd00077">
    <property type="entry name" value="HDc"/>
    <property type="match status" value="1"/>
</dbReference>
<dbReference type="SUPFAM" id="SSF52172">
    <property type="entry name" value="CheY-like"/>
    <property type="match status" value="1"/>
</dbReference>
<dbReference type="PANTHER" id="PTHR45228">
    <property type="entry name" value="CYCLIC DI-GMP PHOSPHODIESTERASE TM_0186-RELATED"/>
    <property type="match status" value="1"/>
</dbReference>
<evidence type="ECO:0000313" key="7">
    <source>
        <dbReference type="EMBL" id="TGY41815.1"/>
    </source>
</evidence>
<dbReference type="PROSITE" id="PS51832">
    <property type="entry name" value="HD_GYP"/>
    <property type="match status" value="1"/>
</dbReference>
<evidence type="ECO:0000259" key="5">
    <source>
        <dbReference type="PROSITE" id="PS50110"/>
    </source>
</evidence>
<dbReference type="PANTHER" id="PTHR45228:SF1">
    <property type="entry name" value="CYCLIC DI-GMP PHOSPHODIESTERASE TM_0186"/>
    <property type="match status" value="1"/>
</dbReference>
<name>A0A4S2DIX6_9CLOT</name>
<feature type="domain" description="HD-GYP" evidence="6">
    <location>
        <begin position="157"/>
        <end position="365"/>
    </location>
</feature>
<dbReference type="InterPro" id="IPR037522">
    <property type="entry name" value="HD_GYP_dom"/>
</dbReference>
<protein>
    <recommendedName>
        <fullName evidence="1">Stage 0 sporulation protein A homolog</fullName>
    </recommendedName>
</protein>
<accession>A0A4S2DIX6</accession>
<dbReference type="AlphaFoldDB" id="A0A4S2DIX6"/>
<organism evidence="7 8">
    <name type="scientific">Clostridium sartagoforme</name>
    <dbReference type="NCBI Taxonomy" id="84031"/>
    <lineage>
        <taxon>Bacteria</taxon>
        <taxon>Bacillati</taxon>
        <taxon>Bacillota</taxon>
        <taxon>Clostridia</taxon>
        <taxon>Eubacteriales</taxon>
        <taxon>Clostridiaceae</taxon>
        <taxon>Clostridium</taxon>
    </lineage>
</organism>
<proteinExistence type="predicted"/>
<dbReference type="EMBL" id="SRYR01000005">
    <property type="protein sequence ID" value="TGY41815.1"/>
    <property type="molecule type" value="Genomic_DNA"/>
</dbReference>
<gene>
    <name evidence="7" type="ORF">E5347_10880</name>
</gene>
<dbReference type="SMART" id="SM00448">
    <property type="entry name" value="REC"/>
    <property type="match status" value="1"/>
</dbReference>
<feature type="coiled-coil region" evidence="4">
    <location>
        <begin position="129"/>
        <end position="163"/>
    </location>
</feature>
<dbReference type="Proteomes" id="UP000306888">
    <property type="component" value="Unassembled WGS sequence"/>
</dbReference>
<evidence type="ECO:0000256" key="3">
    <source>
        <dbReference type="PROSITE-ProRule" id="PRU00169"/>
    </source>
</evidence>
<dbReference type="Pfam" id="PF00072">
    <property type="entry name" value="Response_reg"/>
    <property type="match status" value="1"/>
</dbReference>
<keyword evidence="4" id="KW-0175">Coiled coil</keyword>
<dbReference type="PROSITE" id="PS50110">
    <property type="entry name" value="RESPONSE_REGULATORY"/>
    <property type="match status" value="1"/>
</dbReference>
<feature type="domain" description="Response regulatory" evidence="5">
    <location>
        <begin position="6"/>
        <end position="123"/>
    </location>
</feature>
<dbReference type="OrthoDB" id="9804747at2"/>
<keyword evidence="8" id="KW-1185">Reference proteome</keyword>
<comment type="function">
    <text evidence="2">May play the central regulatory role in sporulation. It may be an element of the effector pathway responsible for the activation of sporulation genes in response to nutritional stress. Spo0A may act in concert with spo0H (a sigma factor) to control the expression of some genes that are critical to the sporulation process.</text>
</comment>
<dbReference type="InterPro" id="IPR052020">
    <property type="entry name" value="Cyclic_di-GMP/3'3'-cGAMP_PDE"/>
</dbReference>
<evidence type="ECO:0000256" key="2">
    <source>
        <dbReference type="ARBA" id="ARBA00024867"/>
    </source>
</evidence>
<dbReference type="Gene3D" id="3.40.50.2300">
    <property type="match status" value="1"/>
</dbReference>
<evidence type="ECO:0000313" key="8">
    <source>
        <dbReference type="Proteomes" id="UP000306888"/>
    </source>
</evidence>
<dbReference type="InterPro" id="IPR011006">
    <property type="entry name" value="CheY-like_superfamily"/>
</dbReference>
<dbReference type="GO" id="GO:0000160">
    <property type="term" value="P:phosphorelay signal transduction system"/>
    <property type="evidence" value="ECO:0007669"/>
    <property type="project" value="InterPro"/>
</dbReference>
<dbReference type="RefSeq" id="WP_136007258.1">
    <property type="nucleotide sequence ID" value="NZ_SRYR01000005.1"/>
</dbReference>
<dbReference type="Gene3D" id="1.10.3210.10">
    <property type="entry name" value="Hypothetical protein af1432"/>
    <property type="match status" value="1"/>
</dbReference>
<sequence length="367" mass="42309">MVKRDTILIVDDVEINRSILKEVLIDSYNILEAENGSEAISIIDKCQECIALILLDIVMPVMDGFETIEILKDKGLLNYIPVILITSFDSEEYQEKGHELGVLDVIKKPFNSFIIKRRVRNLVELFKHKNEMEVLIEEQVNLLNEQNKKLINQAQRISDFNNNIIEVLGAIIEYRDMDSGQHIKRIRYFTYELLKVVSRIYPEYGITDELVEVISSASIMHDIGKIAIPDSVLLKPDKLTKEEFEVMKTHCSKGSEILSLINNISDDEYLRYCYDICKYHHEKWDGSGYPYGLKGDEIPIWAQIVSVADCYDALTAERPYKAAYSHDKAIYMILNDKCGVFSPKLKECLKIVSNRFKELSSLYSDKI</sequence>
<comment type="caution">
    <text evidence="7">The sequence shown here is derived from an EMBL/GenBank/DDBJ whole genome shotgun (WGS) entry which is preliminary data.</text>
</comment>
<evidence type="ECO:0000256" key="4">
    <source>
        <dbReference type="SAM" id="Coils"/>
    </source>
</evidence>
<evidence type="ECO:0000259" key="6">
    <source>
        <dbReference type="PROSITE" id="PS51832"/>
    </source>
</evidence>
<feature type="modified residue" description="4-aspartylphosphate" evidence="3">
    <location>
        <position position="56"/>
    </location>
</feature>
<dbReference type="InterPro" id="IPR001789">
    <property type="entry name" value="Sig_transdc_resp-reg_receiver"/>
</dbReference>
<dbReference type="Pfam" id="PF13487">
    <property type="entry name" value="HD_5"/>
    <property type="match status" value="1"/>
</dbReference>
<dbReference type="InterPro" id="IPR003607">
    <property type="entry name" value="HD/PDEase_dom"/>
</dbReference>
<reference evidence="7 8" key="1">
    <citation type="submission" date="2019-04" db="EMBL/GenBank/DDBJ databases">
        <title>Microbes associate with the intestines of laboratory mice.</title>
        <authorList>
            <person name="Navarre W."/>
            <person name="Wong E."/>
            <person name="Huang K."/>
            <person name="Tropini C."/>
            <person name="Ng K."/>
            <person name="Yu B."/>
        </authorList>
    </citation>
    <scope>NUCLEOTIDE SEQUENCE [LARGE SCALE GENOMIC DNA]</scope>
    <source>
        <strain evidence="7 8">NM50_B9-20</strain>
    </source>
</reference>
<keyword evidence="3" id="KW-0597">Phosphoprotein</keyword>